<dbReference type="Proteomes" id="UP001642464">
    <property type="component" value="Unassembled WGS sequence"/>
</dbReference>
<sequence length="352" mass="39476">MLERGNPPRSPLSDRAAPKAASLRSRYWRPGVVPTIRAQQKCPSFFHPGLSAGLLFQVHRAVSRRASSAQLRAHEARGVEVWRRLPLEAPPNMDAILRNRYNDVVYEELDDLDLSPFRSLAVLRFPVHWVPQVGQLRDHVLRLGSTQHLAMQFALEEHGGFLGIAVDIPQAQYLPRGCVGAEVLRLTVEEDAVHVTLRGVSMLRIIDRVAMPNKDGVVRPLMQEVLEHTELEQSEGLEVLLKETKEVERLFDHCGQIQKETGIFAAGDLSKSTLLSLAQTASENLKDVNLCGVRHSEQRGPVVTSHAAVFAFSAQKKADFLCDPFSALRRLRTLRKFLCLMDRVLTPKLRVS</sequence>
<protein>
    <submittedName>
        <fullName evidence="1">Uncharacterized protein</fullName>
    </submittedName>
</protein>
<comment type="caution">
    <text evidence="1">The sequence shown here is derived from an EMBL/GenBank/DDBJ whole genome shotgun (WGS) entry which is preliminary data.</text>
</comment>
<accession>A0ABP0PW61</accession>
<organism evidence="1 2">
    <name type="scientific">Durusdinium trenchii</name>
    <dbReference type="NCBI Taxonomy" id="1381693"/>
    <lineage>
        <taxon>Eukaryota</taxon>
        <taxon>Sar</taxon>
        <taxon>Alveolata</taxon>
        <taxon>Dinophyceae</taxon>
        <taxon>Suessiales</taxon>
        <taxon>Symbiodiniaceae</taxon>
        <taxon>Durusdinium</taxon>
    </lineage>
</organism>
<evidence type="ECO:0000313" key="1">
    <source>
        <dbReference type="EMBL" id="CAK9080261.1"/>
    </source>
</evidence>
<proteinExistence type="predicted"/>
<evidence type="ECO:0000313" key="2">
    <source>
        <dbReference type="Proteomes" id="UP001642464"/>
    </source>
</evidence>
<name>A0ABP0PW61_9DINO</name>
<gene>
    <name evidence="1" type="ORF">SCF082_LOCUS38272</name>
</gene>
<keyword evidence="2" id="KW-1185">Reference proteome</keyword>
<dbReference type="EMBL" id="CAXAMM010038707">
    <property type="protein sequence ID" value="CAK9080261.1"/>
    <property type="molecule type" value="Genomic_DNA"/>
</dbReference>
<reference evidence="1 2" key="1">
    <citation type="submission" date="2024-02" db="EMBL/GenBank/DDBJ databases">
        <authorList>
            <person name="Chen Y."/>
            <person name="Shah S."/>
            <person name="Dougan E. K."/>
            <person name="Thang M."/>
            <person name="Chan C."/>
        </authorList>
    </citation>
    <scope>NUCLEOTIDE SEQUENCE [LARGE SCALE GENOMIC DNA]</scope>
</reference>